<evidence type="ECO:0000313" key="2">
    <source>
        <dbReference type="Proteomes" id="UP001148629"/>
    </source>
</evidence>
<proteinExistence type="predicted"/>
<organism evidence="1 2">
    <name type="scientific">Fusarium decemcellulare</name>
    <dbReference type="NCBI Taxonomy" id="57161"/>
    <lineage>
        <taxon>Eukaryota</taxon>
        <taxon>Fungi</taxon>
        <taxon>Dikarya</taxon>
        <taxon>Ascomycota</taxon>
        <taxon>Pezizomycotina</taxon>
        <taxon>Sordariomycetes</taxon>
        <taxon>Hypocreomycetidae</taxon>
        <taxon>Hypocreales</taxon>
        <taxon>Nectriaceae</taxon>
        <taxon>Fusarium</taxon>
        <taxon>Fusarium decemcellulare species complex</taxon>
    </lineage>
</organism>
<dbReference type="Proteomes" id="UP001148629">
    <property type="component" value="Unassembled WGS sequence"/>
</dbReference>
<comment type="caution">
    <text evidence="1">The sequence shown here is derived from an EMBL/GenBank/DDBJ whole genome shotgun (WGS) entry which is preliminary data.</text>
</comment>
<gene>
    <name evidence="1" type="ORF">NM208_g7163</name>
</gene>
<protein>
    <submittedName>
        <fullName evidence="1">Uncharacterized protein</fullName>
    </submittedName>
</protein>
<evidence type="ECO:0000313" key="1">
    <source>
        <dbReference type="EMBL" id="KAJ3535364.1"/>
    </source>
</evidence>
<keyword evidence="2" id="KW-1185">Reference proteome</keyword>
<dbReference type="EMBL" id="JANRMS010000716">
    <property type="protein sequence ID" value="KAJ3535364.1"/>
    <property type="molecule type" value="Genomic_DNA"/>
</dbReference>
<accession>A0ACC1SA97</accession>
<sequence length="633" mass="70494">MDSRGNANGRPAISRRSVRMFRSTVIRKLTSPASVINAARARLGVIEAHLAPTACLLGERKIDEIAHDIDGIKLLLQGLSVQPGPTRPGHEAKQQSPQVLLKDVPVENHTTSSSITIPQWDHSAHVIDFVKAVLDDKGPGSTGSESGQVMLSLKKLVSALEGSGVAPAPLVVVSKASKEQAKTPMPPFESAVGILRWAKLHQSYYRITWICGILPFKQFEDICCKVYFAVNDYTEEEFIIANSFLSYIFAEHAVVYGADTSREYCYLCRSNVGNSLSRLPLFLPASMEAVTALTLGGLDTDINRFKYVPDAWLPSSWLVKRRWRGNASNPRATVLGVFTFENGLSMRLGRYSGIRDTDMVLSIDPNEPRVTKVSRIQRKVYDQLYSPAGLSTSTEKRAQLAHGLSVELQTLIDQTHDEISDATSQGADPDRDPLRLMYLNFDVVCQSSLLALILRAIPSAQNPESPQSCAAIARDTLDRHEQCMEELRTSKDPLLIRKYINWAVLHTPFVPFSILFTHAVQSFDLDDLSRLDRFALSMKTEAADTEPLTHPCRLYELLSQAARIYVQSSMLPSNIDINSNLDASSNSQHLDIGHEMGIEMPTFEVFDQSMLDLGDWYYSNQQLMNLLDEDVMF</sequence>
<reference evidence="1" key="1">
    <citation type="submission" date="2022-08" db="EMBL/GenBank/DDBJ databases">
        <title>Genome Sequence of Fusarium decemcellulare.</title>
        <authorList>
            <person name="Buettner E."/>
        </authorList>
    </citation>
    <scope>NUCLEOTIDE SEQUENCE</scope>
    <source>
        <strain evidence="1">Babe19</strain>
    </source>
</reference>
<name>A0ACC1SA97_9HYPO</name>